<dbReference type="AlphaFoldDB" id="A0A498IT02"/>
<name>A0A498IT02_MALDO</name>
<evidence type="ECO:0000313" key="1">
    <source>
        <dbReference type="EMBL" id="RXH85295.1"/>
    </source>
</evidence>
<sequence>MDTKKAMTPKKRQIMKKPGDLYSDMTITEVNKLAYQDTSKGNQECESKKIKGFRERGVMMLDGNEW</sequence>
<comment type="caution">
    <text evidence="1">The sequence shown here is derived from an EMBL/GenBank/DDBJ whole genome shotgun (WGS) entry which is preliminary data.</text>
</comment>
<reference evidence="1 2" key="1">
    <citation type="submission" date="2018-10" db="EMBL/GenBank/DDBJ databases">
        <title>A high-quality apple genome assembly.</title>
        <authorList>
            <person name="Hu J."/>
        </authorList>
    </citation>
    <scope>NUCLEOTIDE SEQUENCE [LARGE SCALE GENOMIC DNA]</scope>
    <source>
        <strain evidence="2">cv. HFTH1</strain>
        <tissue evidence="1">Young leaf</tissue>
    </source>
</reference>
<protein>
    <submittedName>
        <fullName evidence="1">Uncharacterized protein</fullName>
    </submittedName>
</protein>
<accession>A0A498IT02</accession>
<evidence type="ECO:0000313" key="2">
    <source>
        <dbReference type="Proteomes" id="UP000290289"/>
    </source>
</evidence>
<gene>
    <name evidence="1" type="ORF">DVH24_042063</name>
</gene>
<proteinExistence type="predicted"/>
<dbReference type="Proteomes" id="UP000290289">
    <property type="component" value="Chromosome 11"/>
</dbReference>
<organism evidence="1 2">
    <name type="scientific">Malus domestica</name>
    <name type="common">Apple</name>
    <name type="synonym">Pyrus malus</name>
    <dbReference type="NCBI Taxonomy" id="3750"/>
    <lineage>
        <taxon>Eukaryota</taxon>
        <taxon>Viridiplantae</taxon>
        <taxon>Streptophyta</taxon>
        <taxon>Embryophyta</taxon>
        <taxon>Tracheophyta</taxon>
        <taxon>Spermatophyta</taxon>
        <taxon>Magnoliopsida</taxon>
        <taxon>eudicotyledons</taxon>
        <taxon>Gunneridae</taxon>
        <taxon>Pentapetalae</taxon>
        <taxon>rosids</taxon>
        <taxon>fabids</taxon>
        <taxon>Rosales</taxon>
        <taxon>Rosaceae</taxon>
        <taxon>Amygdaloideae</taxon>
        <taxon>Maleae</taxon>
        <taxon>Malus</taxon>
    </lineage>
</organism>
<keyword evidence="2" id="KW-1185">Reference proteome</keyword>
<dbReference type="EMBL" id="RDQH01000337">
    <property type="protein sequence ID" value="RXH85295.1"/>
    <property type="molecule type" value="Genomic_DNA"/>
</dbReference>